<evidence type="ECO:0008006" key="3">
    <source>
        <dbReference type="Google" id="ProtNLM"/>
    </source>
</evidence>
<dbReference type="eggNOG" id="COG1361">
    <property type="taxonomic scope" value="Bacteria"/>
</dbReference>
<reference evidence="1 2" key="1">
    <citation type="journal article" date="2011" name="BMC Genomics">
        <title>Insight into cross-talk between intra-amoebal pathogens.</title>
        <authorList>
            <person name="Gimenez G."/>
            <person name="Bertelli C."/>
            <person name="Moliner C."/>
            <person name="Robert C."/>
            <person name="Raoult D."/>
            <person name="Fournier P.E."/>
            <person name="Greub G."/>
        </authorList>
    </citation>
    <scope>NUCLEOTIDE SEQUENCE [LARGE SCALE GENOMIC DNA]</scope>
    <source>
        <strain evidence="1 2">LLAP12</strain>
    </source>
</reference>
<dbReference type="AlphaFoldDB" id="G9EQP8"/>
<sequence>MLIQYVDGKSLTQCTNKLLNCLVSITQNPSCLPQPGSITITNNSKLIAKNINAFSANSNFLTYVVQDNGCPSALAPGASCILSFYTNTAVAFLVSNVAVKGSNTNATYFDMQAFVCSAPQAEISASPLSLTLGTVAPTNQGAITITNNASSPVNAEAITANLSGTGSALSVSYTNCSSVAPGATCTITFTANSLLAPSNIQISGSNTNVVVATVSVLSPTLSVQPTAAIPVNDPAGVSVTVTNLSSDPVYNVSADLSATGWNGVNSSTCAVIAANGGTCALNFTSSTVTPYVAQGGIVISGTNVSVPTTIALAFSMNGYLVFSVPNSTTAYVVADSDAAGSPAYWGADSSGNPDSTSIWGIADTSTSISPFPNATQPSGQTATQYAGQQNCDGLTDSSCNSGNIFIYYNSFIAGAPVPTSDYAEGLCYQITSDNSGSVAAGTWYLPSICEWGVYSSSTIGLDAGCGTSTENIQINLYSLGFVADLATNLNYWSSTEYSGAPMSAAWYQYFRPLAAPNQLPNVKSGQFGVRCIRAINY</sequence>
<evidence type="ECO:0000313" key="2">
    <source>
        <dbReference type="Proteomes" id="UP000002770"/>
    </source>
</evidence>
<accession>G9EQP8</accession>
<evidence type="ECO:0000313" key="1">
    <source>
        <dbReference type="EMBL" id="EHL30411.1"/>
    </source>
</evidence>
<dbReference type="InParanoid" id="G9EQP8"/>
<dbReference type="Proteomes" id="UP000002770">
    <property type="component" value="Unassembled WGS sequence"/>
</dbReference>
<dbReference type="HOGENOM" id="CLU_503251_0_0_6"/>
<name>G9EQP8_9GAMM</name>
<organism evidence="1 2">
    <name type="scientific">Legionella drancourtii LLAP12</name>
    <dbReference type="NCBI Taxonomy" id="658187"/>
    <lineage>
        <taxon>Bacteria</taxon>
        <taxon>Pseudomonadati</taxon>
        <taxon>Pseudomonadota</taxon>
        <taxon>Gammaproteobacteria</taxon>
        <taxon>Legionellales</taxon>
        <taxon>Legionellaceae</taxon>
        <taxon>Legionella</taxon>
    </lineage>
</organism>
<dbReference type="EMBL" id="JH413831">
    <property type="protein sequence ID" value="EHL30411.1"/>
    <property type="molecule type" value="Genomic_DNA"/>
</dbReference>
<proteinExistence type="predicted"/>
<protein>
    <recommendedName>
        <fullName evidence="3">DUF1566 domain-containing protein</fullName>
    </recommendedName>
</protein>
<keyword evidence="2" id="KW-1185">Reference proteome</keyword>
<gene>
    <name evidence="1" type="ORF">LDG_7599</name>
</gene>